<dbReference type="CDD" id="cd23162">
    <property type="entry name" value="Prefoldin_beta_GimC"/>
    <property type="match status" value="1"/>
</dbReference>
<keyword evidence="6 9" id="KW-0143">Chaperone</keyword>
<evidence type="ECO:0000256" key="2">
    <source>
        <dbReference type="ARBA" id="ARBA00008045"/>
    </source>
</evidence>
<dbReference type="SUPFAM" id="SSF46579">
    <property type="entry name" value="Prefoldin"/>
    <property type="match status" value="1"/>
</dbReference>
<dbReference type="EMBL" id="CP075546">
    <property type="protein sequence ID" value="QVV88815.1"/>
    <property type="molecule type" value="Genomic_DNA"/>
</dbReference>
<keyword evidence="12" id="KW-1185">Reference proteome</keyword>
<feature type="coiled-coil region" evidence="10">
    <location>
        <begin position="8"/>
        <end position="106"/>
    </location>
</feature>
<evidence type="ECO:0000313" key="11">
    <source>
        <dbReference type="EMBL" id="QVV88815.1"/>
    </source>
</evidence>
<comment type="subunit">
    <text evidence="3 9">Heterohexamer of two alpha and four beta subunits.</text>
</comment>
<dbReference type="GO" id="GO:0006457">
    <property type="term" value="P:protein folding"/>
    <property type="evidence" value="ECO:0007669"/>
    <property type="project" value="UniProtKB-UniRule"/>
</dbReference>
<evidence type="ECO:0000256" key="1">
    <source>
        <dbReference type="ARBA" id="ARBA00004496"/>
    </source>
</evidence>
<name>A0A8E7EJU1_9EURY</name>
<dbReference type="Pfam" id="PF01920">
    <property type="entry name" value="Prefoldin_2"/>
    <property type="match status" value="1"/>
</dbReference>
<evidence type="ECO:0000256" key="9">
    <source>
        <dbReference type="HAMAP-Rule" id="MF_00307"/>
    </source>
</evidence>
<evidence type="ECO:0000313" key="12">
    <source>
        <dbReference type="Proteomes" id="UP000680656"/>
    </source>
</evidence>
<dbReference type="GO" id="GO:0005737">
    <property type="term" value="C:cytoplasm"/>
    <property type="evidence" value="ECO:0007669"/>
    <property type="project" value="UniProtKB-SubCell"/>
</dbReference>
<dbReference type="Gene3D" id="1.10.287.370">
    <property type="match status" value="1"/>
</dbReference>
<evidence type="ECO:0000256" key="5">
    <source>
        <dbReference type="ARBA" id="ARBA00022490"/>
    </source>
</evidence>
<evidence type="ECO:0000256" key="6">
    <source>
        <dbReference type="ARBA" id="ARBA00023186"/>
    </source>
</evidence>
<accession>A0A8E7EJU1</accession>
<comment type="subcellular location">
    <subcellularLocation>
        <location evidence="1 9">Cytoplasm</location>
    </subcellularLocation>
</comment>
<sequence>MQNISPKVQNQINMLQQMQQQMQTILSQKSQYELAAQEARKAVEELNDTDDSAAVYMNVGTVVMQKPKSEVIAKVSEKIETLEIRIRSIEKQEKMLQEKFEKLQTQVRAEIEGKKSPEAA</sequence>
<dbReference type="NCBIfam" id="TIGR02338">
    <property type="entry name" value="gimC_beta"/>
    <property type="match status" value="1"/>
</dbReference>
<dbReference type="RefSeq" id="WP_214419618.1">
    <property type="nucleotide sequence ID" value="NZ_CP075546.1"/>
</dbReference>
<evidence type="ECO:0000256" key="10">
    <source>
        <dbReference type="SAM" id="Coils"/>
    </source>
</evidence>
<proteinExistence type="inferred from homology"/>
<gene>
    <name evidence="9" type="primary">pfdB</name>
    <name evidence="11" type="ORF">KHC33_16140</name>
</gene>
<dbReference type="InterPro" id="IPR009053">
    <property type="entry name" value="Prefoldin"/>
</dbReference>
<dbReference type="GO" id="GO:0016272">
    <property type="term" value="C:prefoldin complex"/>
    <property type="evidence" value="ECO:0007669"/>
    <property type="project" value="UniProtKB-UniRule"/>
</dbReference>
<dbReference type="HAMAP" id="MF_00307">
    <property type="entry name" value="PfdB"/>
    <property type="match status" value="1"/>
</dbReference>
<dbReference type="InterPro" id="IPR012713">
    <property type="entry name" value="PfdB"/>
</dbReference>
<reference evidence="11 12" key="1">
    <citation type="submission" date="2021-05" db="EMBL/GenBank/DDBJ databases">
        <title>A novel Methanospirillum isolate from a pyrite-forming mixed culture.</title>
        <authorList>
            <person name="Bunk B."/>
            <person name="Sproer C."/>
            <person name="Spring S."/>
            <person name="Pester M."/>
        </authorList>
    </citation>
    <scope>NUCLEOTIDE SEQUENCE [LARGE SCALE GENOMIC DNA]</scope>
    <source>
        <strain evidence="11 12">J.3.6.1-F.2.7.3</strain>
    </source>
</reference>
<dbReference type="AlphaFoldDB" id="A0A8E7EJU1"/>
<evidence type="ECO:0000256" key="7">
    <source>
        <dbReference type="ARBA" id="ARBA00025077"/>
    </source>
</evidence>
<keyword evidence="10" id="KW-0175">Coiled coil</keyword>
<dbReference type="GeneID" id="65098746"/>
<evidence type="ECO:0000256" key="3">
    <source>
        <dbReference type="ARBA" id="ARBA00011716"/>
    </source>
</evidence>
<keyword evidence="5 9" id="KW-0963">Cytoplasm</keyword>
<dbReference type="InterPro" id="IPR002777">
    <property type="entry name" value="PFD_beta-like"/>
</dbReference>
<evidence type="ECO:0000256" key="4">
    <source>
        <dbReference type="ARBA" id="ARBA00016304"/>
    </source>
</evidence>
<organism evidence="11 12">
    <name type="scientific">Methanospirillum purgamenti</name>
    <dbReference type="NCBI Taxonomy" id="2834276"/>
    <lineage>
        <taxon>Archaea</taxon>
        <taxon>Methanobacteriati</taxon>
        <taxon>Methanobacteriota</taxon>
        <taxon>Stenosarchaea group</taxon>
        <taxon>Methanomicrobia</taxon>
        <taxon>Methanomicrobiales</taxon>
        <taxon>Methanospirillaceae</taxon>
        <taxon>Methanospirillum</taxon>
    </lineage>
</organism>
<protein>
    <recommendedName>
        <fullName evidence="4 9">Prefoldin subunit beta</fullName>
    </recommendedName>
    <alternativeName>
        <fullName evidence="8 9">GimC subunit beta</fullName>
    </alternativeName>
</protein>
<comment type="similarity">
    <text evidence="2 9">Belongs to the prefoldin subunit beta family.</text>
</comment>
<comment type="function">
    <text evidence="7 9">Molecular chaperone capable of stabilizing a range of proteins. Seems to fulfill an ATP-independent, HSP70-like function in archaeal de novo protein folding.</text>
</comment>
<dbReference type="GO" id="GO:0051082">
    <property type="term" value="F:unfolded protein binding"/>
    <property type="evidence" value="ECO:0007669"/>
    <property type="project" value="UniProtKB-UniRule"/>
</dbReference>
<dbReference type="Proteomes" id="UP000680656">
    <property type="component" value="Chromosome"/>
</dbReference>
<evidence type="ECO:0000256" key="8">
    <source>
        <dbReference type="ARBA" id="ARBA00033461"/>
    </source>
</evidence>
<dbReference type="KEGG" id="mrtj:KHC33_16140"/>